<accession>A0A7W6CL94</accession>
<keyword evidence="2" id="KW-1185">Reference proteome</keyword>
<proteinExistence type="predicted"/>
<dbReference type="RefSeq" id="WP_343059214.1">
    <property type="nucleotide sequence ID" value="NZ_JACIDX010000042.1"/>
</dbReference>
<comment type="caution">
    <text evidence="1">The sequence shown here is derived from an EMBL/GenBank/DDBJ whole genome shotgun (WGS) entry which is preliminary data.</text>
</comment>
<evidence type="ECO:0000313" key="1">
    <source>
        <dbReference type="EMBL" id="MBB3957857.1"/>
    </source>
</evidence>
<gene>
    <name evidence="1" type="ORF">GGR38_004832</name>
</gene>
<evidence type="ECO:0000313" key="2">
    <source>
        <dbReference type="Proteomes" id="UP000548867"/>
    </source>
</evidence>
<sequence>MTAHFTCRVGDNPIPIVECHAKASIGQDLVDPAFHRHELFFRQTSSLRTKKRPLTGVSRRGAIQHEMERSRKGGNQIPSQTTLGNFLLAHSLEITSSFEKRAGKYEEGPFLAAT</sequence>
<dbReference type="EMBL" id="JACIDX010000042">
    <property type="protein sequence ID" value="MBB3957857.1"/>
    <property type="molecule type" value="Genomic_DNA"/>
</dbReference>
<protein>
    <submittedName>
        <fullName evidence="1">Uncharacterized protein</fullName>
    </submittedName>
</protein>
<organism evidence="1 2">
    <name type="scientific">Novosphingobium sediminicola</name>
    <dbReference type="NCBI Taxonomy" id="563162"/>
    <lineage>
        <taxon>Bacteria</taxon>
        <taxon>Pseudomonadati</taxon>
        <taxon>Pseudomonadota</taxon>
        <taxon>Alphaproteobacteria</taxon>
        <taxon>Sphingomonadales</taxon>
        <taxon>Sphingomonadaceae</taxon>
        <taxon>Novosphingobium</taxon>
    </lineage>
</organism>
<reference evidence="1 2" key="1">
    <citation type="submission" date="2020-08" db="EMBL/GenBank/DDBJ databases">
        <title>Genomic Encyclopedia of Type Strains, Phase IV (KMG-IV): sequencing the most valuable type-strain genomes for metagenomic binning, comparative biology and taxonomic classification.</title>
        <authorList>
            <person name="Goeker M."/>
        </authorList>
    </citation>
    <scope>NUCLEOTIDE SEQUENCE [LARGE SCALE GENOMIC DNA]</scope>
    <source>
        <strain evidence="1 2">DSM 27057</strain>
    </source>
</reference>
<name>A0A7W6CL94_9SPHN</name>
<dbReference type="AlphaFoldDB" id="A0A7W6CL94"/>
<dbReference type="Proteomes" id="UP000548867">
    <property type="component" value="Unassembled WGS sequence"/>
</dbReference>